<dbReference type="PANTHER" id="PTHR30514:SF1">
    <property type="entry name" value="HTH-TYPE TRANSCRIPTIONAL REGULATOR HEXR-RELATED"/>
    <property type="match status" value="1"/>
</dbReference>
<dbReference type="AlphaFoldDB" id="A0A1L8RIJ0"/>
<dbReference type="RefSeq" id="WP_067390298.1">
    <property type="nucleotide sequence ID" value="NZ_JXKH01000002.1"/>
</dbReference>
<dbReference type="InterPro" id="IPR009057">
    <property type="entry name" value="Homeodomain-like_sf"/>
</dbReference>
<evidence type="ECO:0000256" key="3">
    <source>
        <dbReference type="ARBA" id="ARBA00023163"/>
    </source>
</evidence>
<dbReference type="Pfam" id="PF01418">
    <property type="entry name" value="HTH_6"/>
    <property type="match status" value="1"/>
</dbReference>
<evidence type="ECO:0000256" key="1">
    <source>
        <dbReference type="ARBA" id="ARBA00023015"/>
    </source>
</evidence>
<evidence type="ECO:0008006" key="8">
    <source>
        <dbReference type="Google" id="ProtNLM"/>
    </source>
</evidence>
<keyword evidence="1" id="KW-0805">Transcription regulation</keyword>
<dbReference type="Pfam" id="PF01380">
    <property type="entry name" value="SIS"/>
    <property type="match status" value="1"/>
</dbReference>
<sequence>MLFLAHAPELNTKDLDIYKYIVTHMEAVIYMRIRDLAKETQTSTATILRFCKKFGCEGFSEFKIKLQIYQAGLTQSDQGHEVDESVFLNFIHRTREERFQEKMREAAKLMAEKELILFIGEGTSETIAEYGARCFSTIANLSLRVEDIASTRSAERFSKDLAGNMCLVALSVSGETKAIVNFMNRFMSNQSTIISITNSANSLAARLSDINLSYYFPIENKGDVDLTSQVPAVYVLEYLAKEVRRIKSLQK</sequence>
<dbReference type="InterPro" id="IPR046348">
    <property type="entry name" value="SIS_dom_sf"/>
</dbReference>
<dbReference type="Proteomes" id="UP000181884">
    <property type="component" value="Unassembled WGS sequence"/>
</dbReference>
<dbReference type="InterPro" id="IPR036388">
    <property type="entry name" value="WH-like_DNA-bd_sf"/>
</dbReference>
<dbReference type="InterPro" id="IPR000281">
    <property type="entry name" value="HTH_RpiR"/>
</dbReference>
<dbReference type="GO" id="GO:0003700">
    <property type="term" value="F:DNA-binding transcription factor activity"/>
    <property type="evidence" value="ECO:0007669"/>
    <property type="project" value="InterPro"/>
</dbReference>
<dbReference type="InterPro" id="IPR001347">
    <property type="entry name" value="SIS_dom"/>
</dbReference>
<dbReference type="GO" id="GO:1901135">
    <property type="term" value="P:carbohydrate derivative metabolic process"/>
    <property type="evidence" value="ECO:0007669"/>
    <property type="project" value="InterPro"/>
</dbReference>
<dbReference type="Gene3D" id="1.10.10.10">
    <property type="entry name" value="Winged helix-like DNA-binding domain superfamily/Winged helix DNA-binding domain"/>
    <property type="match status" value="1"/>
</dbReference>
<dbReference type="CDD" id="cd05013">
    <property type="entry name" value="SIS_RpiR"/>
    <property type="match status" value="1"/>
</dbReference>
<name>A0A1L8RIJ0_9ENTE</name>
<dbReference type="GO" id="GO:0097367">
    <property type="term" value="F:carbohydrate derivative binding"/>
    <property type="evidence" value="ECO:0007669"/>
    <property type="project" value="InterPro"/>
</dbReference>
<feature type="domain" description="SIS" evidence="5">
    <location>
        <begin position="106"/>
        <end position="246"/>
    </location>
</feature>
<gene>
    <name evidence="6" type="ORF">RU97_GL001096</name>
</gene>
<reference evidence="6 7" key="1">
    <citation type="submission" date="2014-12" db="EMBL/GenBank/DDBJ databases">
        <title>Draft genome sequences of 29 type strains of Enterococci.</title>
        <authorList>
            <person name="Zhong Z."/>
            <person name="Sun Z."/>
            <person name="Liu W."/>
            <person name="Zhang W."/>
            <person name="Zhang H."/>
        </authorList>
    </citation>
    <scope>NUCLEOTIDE SEQUENCE [LARGE SCALE GENOMIC DNA]</scope>
    <source>
        <strain evidence="6 7">DSM 17029</strain>
    </source>
</reference>
<dbReference type="STRING" id="214095.RU97_GL001096"/>
<accession>A0A1L8RIJ0</accession>
<keyword evidence="2" id="KW-0238">DNA-binding</keyword>
<proteinExistence type="predicted"/>
<evidence type="ECO:0000259" key="5">
    <source>
        <dbReference type="PROSITE" id="PS51464"/>
    </source>
</evidence>
<dbReference type="GO" id="GO:0003677">
    <property type="term" value="F:DNA binding"/>
    <property type="evidence" value="ECO:0007669"/>
    <property type="project" value="UniProtKB-KW"/>
</dbReference>
<dbReference type="PROSITE" id="PS51071">
    <property type="entry name" value="HTH_RPIR"/>
    <property type="match status" value="1"/>
</dbReference>
<evidence type="ECO:0000313" key="7">
    <source>
        <dbReference type="Proteomes" id="UP000181884"/>
    </source>
</evidence>
<dbReference type="InterPro" id="IPR035472">
    <property type="entry name" value="RpiR-like_SIS"/>
</dbReference>
<keyword evidence="3" id="KW-0804">Transcription</keyword>
<dbReference type="EMBL" id="JXKH01000002">
    <property type="protein sequence ID" value="OJG19525.1"/>
    <property type="molecule type" value="Genomic_DNA"/>
</dbReference>
<dbReference type="PROSITE" id="PS51464">
    <property type="entry name" value="SIS"/>
    <property type="match status" value="1"/>
</dbReference>
<dbReference type="InterPro" id="IPR047640">
    <property type="entry name" value="RpiR-like"/>
</dbReference>
<evidence type="ECO:0000313" key="6">
    <source>
        <dbReference type="EMBL" id="OJG19525.1"/>
    </source>
</evidence>
<organism evidence="6 7">
    <name type="scientific">Enterococcus canis</name>
    <dbReference type="NCBI Taxonomy" id="214095"/>
    <lineage>
        <taxon>Bacteria</taxon>
        <taxon>Bacillati</taxon>
        <taxon>Bacillota</taxon>
        <taxon>Bacilli</taxon>
        <taxon>Lactobacillales</taxon>
        <taxon>Enterococcaceae</taxon>
        <taxon>Enterococcus</taxon>
    </lineage>
</organism>
<protein>
    <recommendedName>
        <fullName evidence="8">RpiR family transcriptional regulator</fullName>
    </recommendedName>
</protein>
<evidence type="ECO:0000259" key="4">
    <source>
        <dbReference type="PROSITE" id="PS51071"/>
    </source>
</evidence>
<dbReference type="PANTHER" id="PTHR30514">
    <property type="entry name" value="GLUCOKINASE"/>
    <property type="match status" value="1"/>
</dbReference>
<comment type="caution">
    <text evidence="6">The sequence shown here is derived from an EMBL/GenBank/DDBJ whole genome shotgun (WGS) entry which is preliminary data.</text>
</comment>
<keyword evidence="7" id="KW-1185">Reference proteome</keyword>
<dbReference type="SUPFAM" id="SSF46689">
    <property type="entry name" value="Homeodomain-like"/>
    <property type="match status" value="1"/>
</dbReference>
<dbReference type="Gene3D" id="3.40.50.10490">
    <property type="entry name" value="Glucose-6-phosphate isomerase like protein, domain 1"/>
    <property type="match status" value="1"/>
</dbReference>
<feature type="domain" description="HTH rpiR-type" evidence="4">
    <location>
        <begin position="1"/>
        <end position="73"/>
    </location>
</feature>
<evidence type="ECO:0000256" key="2">
    <source>
        <dbReference type="ARBA" id="ARBA00023125"/>
    </source>
</evidence>
<dbReference type="SUPFAM" id="SSF53697">
    <property type="entry name" value="SIS domain"/>
    <property type="match status" value="1"/>
</dbReference>